<dbReference type="EMBL" id="CP002207">
    <property type="protein sequence ID" value="ADP32523.1"/>
    <property type="molecule type" value="Genomic_DNA"/>
</dbReference>
<protein>
    <submittedName>
        <fullName evidence="1">Uncharacterized protein</fullName>
    </submittedName>
</protein>
<reference evidence="1 2" key="1">
    <citation type="journal article" date="2011" name="Front. Microbiol.">
        <title>Genomic signatures of strain selection and enhancement in Bacillus atrophaeus var. globigii, a historical biowarfare simulant.</title>
        <authorList>
            <person name="Gibbons H.S."/>
            <person name="Broomall S.M."/>
            <person name="McNew L.A."/>
            <person name="Daligault H."/>
            <person name="Chapman C."/>
            <person name="Bruce D."/>
            <person name="Karavis M."/>
            <person name="Krepps M."/>
            <person name="McGregor P.A."/>
            <person name="Hong C."/>
            <person name="Park K.H."/>
            <person name="Akmal A."/>
            <person name="Feldman A."/>
            <person name="Lin J.S."/>
            <person name="Chang W.E."/>
            <person name="Higgs B.W."/>
            <person name="Demirev P."/>
            <person name="Lindquist J."/>
            <person name="Liem A."/>
            <person name="Fochler E."/>
            <person name="Read T.D."/>
            <person name="Tapia R."/>
            <person name="Johnson S."/>
            <person name="Bishop-Lilly K.A."/>
            <person name="Detter C."/>
            <person name="Han C."/>
            <person name="Sozhamannan S."/>
            <person name="Rosenzweig C.N."/>
            <person name="Skowronski E.W."/>
        </authorList>
    </citation>
    <scope>NUCLEOTIDE SEQUENCE [LARGE SCALE GENOMIC DNA]</scope>
    <source>
        <strain evidence="1 2">1942</strain>
    </source>
</reference>
<organism evidence="1 2">
    <name type="scientific">Bacillus atrophaeus (strain 1942)</name>
    <dbReference type="NCBI Taxonomy" id="720555"/>
    <lineage>
        <taxon>Bacteria</taxon>
        <taxon>Bacillati</taxon>
        <taxon>Bacillota</taxon>
        <taxon>Bacilli</taxon>
        <taxon>Bacillales</taxon>
        <taxon>Bacillaceae</taxon>
        <taxon>Bacillus</taxon>
    </lineage>
</organism>
<dbReference type="Proteomes" id="UP000006867">
    <property type="component" value="Chromosome"/>
</dbReference>
<dbReference type="RefSeq" id="WP_003325882.1">
    <property type="nucleotide sequence ID" value="NC_014639.1"/>
</dbReference>
<evidence type="ECO:0000313" key="2">
    <source>
        <dbReference type="Proteomes" id="UP000006867"/>
    </source>
</evidence>
<name>A0ABM5LXU3_BACA1</name>
<sequence length="82" mass="9560">MKELFEKFNLELTEDEMNSVKEVSKDLSIEQIEEKLFTLLGKKKAKFSSHKKDNGSTVKIPFNNEHDDRPMAYGGLFEKYSK</sequence>
<gene>
    <name evidence="1" type="ordered locus">BATR1942_07920</name>
</gene>
<evidence type="ECO:0000313" key="1">
    <source>
        <dbReference type="EMBL" id="ADP32523.1"/>
    </source>
</evidence>
<proteinExistence type="predicted"/>
<keyword evidence="2" id="KW-1185">Reference proteome</keyword>
<accession>A0ABM5LXU3</accession>